<organism evidence="3 4">
    <name type="scientific">Cercophora scortea</name>
    <dbReference type="NCBI Taxonomy" id="314031"/>
    <lineage>
        <taxon>Eukaryota</taxon>
        <taxon>Fungi</taxon>
        <taxon>Dikarya</taxon>
        <taxon>Ascomycota</taxon>
        <taxon>Pezizomycotina</taxon>
        <taxon>Sordariomycetes</taxon>
        <taxon>Sordariomycetidae</taxon>
        <taxon>Sordariales</taxon>
        <taxon>Lasiosphaeriaceae</taxon>
        <taxon>Cercophora</taxon>
    </lineage>
</organism>
<feature type="transmembrane region" description="Helical" evidence="2">
    <location>
        <begin position="139"/>
        <end position="156"/>
    </location>
</feature>
<feature type="transmembrane region" description="Helical" evidence="2">
    <location>
        <begin position="83"/>
        <end position="105"/>
    </location>
</feature>
<dbReference type="AlphaFoldDB" id="A0AAE0M5P3"/>
<reference evidence="3" key="1">
    <citation type="journal article" date="2023" name="Mol. Phylogenet. Evol.">
        <title>Genome-scale phylogeny and comparative genomics of the fungal order Sordariales.</title>
        <authorList>
            <person name="Hensen N."/>
            <person name="Bonometti L."/>
            <person name="Westerberg I."/>
            <person name="Brannstrom I.O."/>
            <person name="Guillou S."/>
            <person name="Cros-Aarteil S."/>
            <person name="Calhoun S."/>
            <person name="Haridas S."/>
            <person name="Kuo A."/>
            <person name="Mondo S."/>
            <person name="Pangilinan J."/>
            <person name="Riley R."/>
            <person name="LaButti K."/>
            <person name="Andreopoulos B."/>
            <person name="Lipzen A."/>
            <person name="Chen C."/>
            <person name="Yan M."/>
            <person name="Daum C."/>
            <person name="Ng V."/>
            <person name="Clum A."/>
            <person name="Steindorff A."/>
            <person name="Ohm R.A."/>
            <person name="Martin F."/>
            <person name="Silar P."/>
            <person name="Natvig D.O."/>
            <person name="Lalanne C."/>
            <person name="Gautier V."/>
            <person name="Ament-Velasquez S.L."/>
            <person name="Kruys A."/>
            <person name="Hutchinson M.I."/>
            <person name="Powell A.J."/>
            <person name="Barry K."/>
            <person name="Miller A.N."/>
            <person name="Grigoriev I.V."/>
            <person name="Debuchy R."/>
            <person name="Gladieux P."/>
            <person name="Hiltunen Thoren M."/>
            <person name="Johannesson H."/>
        </authorList>
    </citation>
    <scope>NUCLEOTIDE SEQUENCE</scope>
    <source>
        <strain evidence="3">SMH4131-1</strain>
    </source>
</reference>
<evidence type="ECO:0000313" key="3">
    <source>
        <dbReference type="EMBL" id="KAK3320237.1"/>
    </source>
</evidence>
<keyword evidence="2" id="KW-0472">Membrane</keyword>
<sequence>MTVPNSVANQPPAPQLRRYPKAAIFGILYLALLIVPWALTVVVNSDPFFFWKGPSRVWVYAPDIWDYRYLRQLVKGLQVADGIGTVVSLPVVAALLARCAVVYSLRRRESNKLSARQLFALADGAWSNGFSDNVASTKLSVFGAVILAATLLFPALRSGFQSTEAILLPPHEITSEYTPPGNRGLLVGEDPGVVSLSVLSQENVVGVVKDGMIALRIDDVQQTFQSRTPFARRTRRHQSIPDYTLQNDQFDDFYTTVAPQPFSTGLLRSHAICMVSSILCEKSFAYESRKPPKVCPGERPFVASFSGSNITLSICVPGRWGSSPWEATTNKQTISEEMYIVADYIEGHQPGRFEAMIYCWSNSTPGYFELPNDHNRGVAGHILDNIPSASSVGEWSSDHFPPAPSSVDEAIENLWPGSHFQPPLASGTLMTAAMALFGNGTWFEAASLAANTTDFAVANATLRALCEQDAFPFRQFEPSSANLRFACSPSNVDYSPLDDMVAEFFDAMSLGATQVMSASVFLAEEAMLKEGLRVLSSWNRQIYFMAQLKDNVYKPTLTDSAVVGLSVLLGIQAVGIALMLLYIYSQATWTEKLDALAIARITHQLDDKGAIAAMGLRALGGLERDPLIKIDGLIGVVEQSSPAIELQSMPSRSGSTGHQNEDHTGENGGPSDSQDSVAQPVPVVGNAEPVPVHPRPSTAADQRTATLPTYEEHQSQAVPPPYRREGSQSSATPDIPGLTLRVGAKGLMRNWGKKNASSV</sequence>
<keyword evidence="2" id="KW-0812">Transmembrane</keyword>
<reference evidence="3" key="2">
    <citation type="submission" date="2023-06" db="EMBL/GenBank/DDBJ databases">
        <authorList>
            <consortium name="Lawrence Berkeley National Laboratory"/>
            <person name="Haridas S."/>
            <person name="Hensen N."/>
            <person name="Bonometti L."/>
            <person name="Westerberg I."/>
            <person name="Brannstrom I.O."/>
            <person name="Guillou S."/>
            <person name="Cros-Aarteil S."/>
            <person name="Calhoun S."/>
            <person name="Kuo A."/>
            <person name="Mondo S."/>
            <person name="Pangilinan J."/>
            <person name="Riley R."/>
            <person name="Labutti K."/>
            <person name="Andreopoulos B."/>
            <person name="Lipzen A."/>
            <person name="Chen C."/>
            <person name="Yanf M."/>
            <person name="Daum C."/>
            <person name="Ng V."/>
            <person name="Clum A."/>
            <person name="Steindorff A."/>
            <person name="Ohm R."/>
            <person name="Martin F."/>
            <person name="Silar P."/>
            <person name="Natvig D."/>
            <person name="Lalanne C."/>
            <person name="Gautier V."/>
            <person name="Ament-Velasquez S.L."/>
            <person name="Kruys A."/>
            <person name="Hutchinson M.I."/>
            <person name="Powell A.J."/>
            <person name="Barry K."/>
            <person name="Miller A.N."/>
            <person name="Grigoriev I.V."/>
            <person name="Debuchy R."/>
            <person name="Gladieux P."/>
            <person name="Thoren M.H."/>
            <person name="Johannesson H."/>
        </authorList>
    </citation>
    <scope>NUCLEOTIDE SEQUENCE</scope>
    <source>
        <strain evidence="3">SMH4131-1</strain>
    </source>
</reference>
<dbReference type="Proteomes" id="UP001286456">
    <property type="component" value="Unassembled WGS sequence"/>
</dbReference>
<comment type="caution">
    <text evidence="3">The sequence shown here is derived from an EMBL/GenBank/DDBJ whole genome shotgun (WGS) entry which is preliminary data.</text>
</comment>
<feature type="transmembrane region" description="Helical" evidence="2">
    <location>
        <begin position="22"/>
        <end position="43"/>
    </location>
</feature>
<evidence type="ECO:0000313" key="4">
    <source>
        <dbReference type="Proteomes" id="UP001286456"/>
    </source>
</evidence>
<evidence type="ECO:0000256" key="2">
    <source>
        <dbReference type="SAM" id="Phobius"/>
    </source>
</evidence>
<accession>A0AAE0M5P3</accession>
<protein>
    <submittedName>
        <fullName evidence="3">Uncharacterized protein</fullName>
    </submittedName>
</protein>
<feature type="transmembrane region" description="Helical" evidence="2">
    <location>
        <begin position="561"/>
        <end position="584"/>
    </location>
</feature>
<dbReference type="EMBL" id="JAUEPO010000006">
    <property type="protein sequence ID" value="KAK3320237.1"/>
    <property type="molecule type" value="Genomic_DNA"/>
</dbReference>
<name>A0AAE0M5P3_9PEZI</name>
<keyword evidence="4" id="KW-1185">Reference proteome</keyword>
<feature type="compositionally biased region" description="Polar residues" evidence="1">
    <location>
        <begin position="647"/>
        <end position="658"/>
    </location>
</feature>
<keyword evidence="2" id="KW-1133">Transmembrane helix</keyword>
<evidence type="ECO:0000256" key="1">
    <source>
        <dbReference type="SAM" id="MobiDB-lite"/>
    </source>
</evidence>
<gene>
    <name evidence="3" type="ORF">B0T19DRAFT_284354</name>
</gene>
<feature type="region of interest" description="Disordered" evidence="1">
    <location>
        <begin position="647"/>
        <end position="737"/>
    </location>
</feature>
<proteinExistence type="predicted"/>